<feature type="region of interest" description="Disordered" evidence="2">
    <location>
        <begin position="457"/>
        <end position="501"/>
    </location>
</feature>
<keyword evidence="1" id="KW-0378">Hydrolase</keyword>
<evidence type="ECO:0000313" key="4">
    <source>
        <dbReference type="EMBL" id="ORY55163.1"/>
    </source>
</evidence>
<organism evidence="4 5">
    <name type="scientific">Leucosporidium creatinivorum</name>
    <dbReference type="NCBI Taxonomy" id="106004"/>
    <lineage>
        <taxon>Eukaryota</taxon>
        <taxon>Fungi</taxon>
        <taxon>Dikarya</taxon>
        <taxon>Basidiomycota</taxon>
        <taxon>Pucciniomycotina</taxon>
        <taxon>Microbotryomycetes</taxon>
        <taxon>Leucosporidiales</taxon>
        <taxon>Leucosporidium</taxon>
    </lineage>
</organism>
<keyword evidence="5" id="KW-1185">Reference proteome</keyword>
<dbReference type="Proteomes" id="UP000193467">
    <property type="component" value="Unassembled WGS sequence"/>
</dbReference>
<protein>
    <submittedName>
        <fullName evidence="4">Peptidase family C78-domain-containing protein</fullName>
    </submittedName>
</protein>
<dbReference type="AlphaFoldDB" id="A0A1Y2D7A9"/>
<feature type="compositionally biased region" description="Low complexity" evidence="2">
    <location>
        <begin position="540"/>
        <end position="549"/>
    </location>
</feature>
<comment type="caution">
    <text evidence="4">The sequence shown here is derived from an EMBL/GenBank/DDBJ whole genome shotgun (WGS) entry which is preliminary data.</text>
</comment>
<dbReference type="Pfam" id="PF07910">
    <property type="entry name" value="Peptidase_C78"/>
    <property type="match status" value="1"/>
</dbReference>
<dbReference type="OrthoDB" id="288987at2759"/>
<dbReference type="InterPro" id="IPR012462">
    <property type="entry name" value="UFSP1/2_DUB_cat"/>
</dbReference>
<feature type="compositionally biased region" description="Acidic residues" evidence="2">
    <location>
        <begin position="167"/>
        <end position="180"/>
    </location>
</feature>
<name>A0A1Y2D7A9_9BASI</name>
<feature type="domain" description="UFSP1/2/DUB catalytic" evidence="3">
    <location>
        <begin position="239"/>
        <end position="448"/>
    </location>
</feature>
<dbReference type="EMBL" id="MCGR01000092">
    <property type="protein sequence ID" value="ORY55163.1"/>
    <property type="molecule type" value="Genomic_DNA"/>
</dbReference>
<feature type="compositionally biased region" description="Low complexity" evidence="2">
    <location>
        <begin position="67"/>
        <end position="76"/>
    </location>
</feature>
<feature type="region of interest" description="Disordered" evidence="2">
    <location>
        <begin position="35"/>
        <end position="76"/>
    </location>
</feature>
<evidence type="ECO:0000313" key="5">
    <source>
        <dbReference type="Proteomes" id="UP000193467"/>
    </source>
</evidence>
<evidence type="ECO:0000259" key="3">
    <source>
        <dbReference type="Pfam" id="PF07910"/>
    </source>
</evidence>
<gene>
    <name evidence="4" type="ORF">BCR35DRAFT_222787</name>
</gene>
<dbReference type="Gene3D" id="3.90.70.130">
    <property type="match status" value="1"/>
</dbReference>
<sequence length="618" mass="64811">MSSLECFVCHELVRGDAAYQEHHLNRCLDTQAAGVSTPSMGSNSANTASQSADGRAGTSNGLQHNEATSPATTSITTSSDELLARALAEQIDAEAAAALSASDAHTSLAAVETGASHQWVDYDPQGAAAASSSSSAGCPLCGLTWETLGLGASQGGREEHAAACLEDEGGQGDDWEDLPEESTSKSTILGKKKPTRPKPKFDWSEAGRGQTAVKGTAGLVRVLHSLLSRSHAEGKTKVALLANESVEHIVQGNFREMTYACGYRNAQMMFSSLRHLDAYSSLNDPSPNLPPIPTILELQNIIELAWNQGYDPPGRDHFKGKLIGSTKWIGATEIYTAMSWLGIRVKIIDFPKVPGSGNGTHGTLVSWIRDYFETPLPTSPTGAKRPLPSTDGTETNALAALMASKGSAIKYTSKQPLYLQHQGHSRTVVGIEVSKSGDWLLIYDPAKRVSITLAGAAAAASPPSATKTLHPPPKRSNTQSSASNDDESPSGSSNALGLSTSAKEKDKSEAAFWAQTPGAAQMEGVKTGKKGVAGSGGAKGWATGSSSSVGAGGGGGKGAGGLDLKLYAKMLEPYRVSLSSLGKKDEYQIVYVEDGPPLTQKEIRDRKMVKSTRITASK</sequence>
<dbReference type="PANTHER" id="PTHR48153:SF4">
    <property type="entry name" value="UBIQUITIN CARBOXYL-TERMINAL HYDROLASE MUG105"/>
    <property type="match status" value="1"/>
</dbReference>
<dbReference type="PANTHER" id="PTHR48153">
    <property type="entry name" value="UFM1-SPECIFIC PROTEASE 2"/>
    <property type="match status" value="1"/>
</dbReference>
<proteinExistence type="predicted"/>
<dbReference type="GO" id="GO:0019783">
    <property type="term" value="F:ubiquitin-like protein peptidase activity"/>
    <property type="evidence" value="ECO:0007669"/>
    <property type="project" value="TreeGrafter"/>
</dbReference>
<reference evidence="4 5" key="1">
    <citation type="submission" date="2016-07" db="EMBL/GenBank/DDBJ databases">
        <title>Pervasive Adenine N6-methylation of Active Genes in Fungi.</title>
        <authorList>
            <consortium name="DOE Joint Genome Institute"/>
            <person name="Mondo S.J."/>
            <person name="Dannebaum R.O."/>
            <person name="Kuo R.C."/>
            <person name="Labutti K."/>
            <person name="Haridas S."/>
            <person name="Kuo A."/>
            <person name="Salamov A."/>
            <person name="Ahrendt S.R."/>
            <person name="Lipzen A."/>
            <person name="Sullivan W."/>
            <person name="Andreopoulos W.B."/>
            <person name="Clum A."/>
            <person name="Lindquist E."/>
            <person name="Daum C."/>
            <person name="Ramamoorthy G.K."/>
            <person name="Gryganskyi A."/>
            <person name="Culley D."/>
            <person name="Magnuson J.K."/>
            <person name="James T.Y."/>
            <person name="O'Malley M.A."/>
            <person name="Stajich J.E."/>
            <person name="Spatafora J.W."/>
            <person name="Visel A."/>
            <person name="Grigoriev I.V."/>
        </authorList>
    </citation>
    <scope>NUCLEOTIDE SEQUENCE [LARGE SCALE GENOMIC DNA]</scope>
    <source>
        <strain evidence="4 5">62-1032</strain>
    </source>
</reference>
<dbReference type="InParanoid" id="A0A1Y2D7A9"/>
<evidence type="ECO:0000256" key="1">
    <source>
        <dbReference type="ARBA" id="ARBA00022801"/>
    </source>
</evidence>
<evidence type="ECO:0000256" key="2">
    <source>
        <dbReference type="SAM" id="MobiDB-lite"/>
    </source>
</evidence>
<dbReference type="STRING" id="106004.A0A1Y2D7A9"/>
<feature type="region of interest" description="Disordered" evidence="2">
    <location>
        <begin position="167"/>
        <end position="205"/>
    </location>
</feature>
<accession>A0A1Y2D7A9</accession>
<feature type="region of interest" description="Disordered" evidence="2">
    <location>
        <begin position="522"/>
        <end position="556"/>
    </location>
</feature>
<feature type="compositionally biased region" description="Polar residues" evidence="2">
    <location>
        <begin position="475"/>
        <end position="501"/>
    </location>
</feature>
<feature type="compositionally biased region" description="Polar residues" evidence="2">
    <location>
        <begin position="35"/>
        <end position="66"/>
    </location>
</feature>